<dbReference type="RefSeq" id="WP_371813184.1">
    <property type="nucleotide sequence ID" value="NZ_JBHSUB010000008.1"/>
</dbReference>
<keyword evidence="1" id="KW-1133">Transmembrane helix</keyword>
<reference evidence="3" key="1">
    <citation type="journal article" date="2019" name="Int. J. Syst. Evol. Microbiol.">
        <title>The Global Catalogue of Microorganisms (GCM) 10K type strain sequencing project: providing services to taxonomists for standard genome sequencing and annotation.</title>
        <authorList>
            <consortium name="The Broad Institute Genomics Platform"/>
            <consortium name="The Broad Institute Genome Sequencing Center for Infectious Disease"/>
            <person name="Wu L."/>
            <person name="Ma J."/>
        </authorList>
    </citation>
    <scope>NUCLEOTIDE SEQUENCE [LARGE SCALE GENOMIC DNA]</scope>
    <source>
        <strain evidence="3">CGMCC 1.18518</strain>
    </source>
</reference>
<keyword evidence="1" id="KW-0472">Membrane</keyword>
<protein>
    <submittedName>
        <fullName evidence="2">Uncharacterized protein</fullName>
    </submittedName>
</protein>
<keyword evidence="1" id="KW-0812">Transmembrane</keyword>
<dbReference type="EMBL" id="JBHSUB010000008">
    <property type="protein sequence ID" value="MFC6378005.1"/>
    <property type="molecule type" value="Genomic_DNA"/>
</dbReference>
<evidence type="ECO:0000256" key="1">
    <source>
        <dbReference type="SAM" id="Phobius"/>
    </source>
</evidence>
<feature type="transmembrane region" description="Helical" evidence="1">
    <location>
        <begin position="42"/>
        <end position="62"/>
    </location>
</feature>
<evidence type="ECO:0000313" key="3">
    <source>
        <dbReference type="Proteomes" id="UP001596230"/>
    </source>
</evidence>
<comment type="caution">
    <text evidence="2">The sequence shown here is derived from an EMBL/GenBank/DDBJ whole genome shotgun (WGS) entry which is preliminary data.</text>
</comment>
<dbReference type="Proteomes" id="UP001596230">
    <property type="component" value="Unassembled WGS sequence"/>
</dbReference>
<keyword evidence="3" id="KW-1185">Reference proteome</keyword>
<feature type="transmembrane region" description="Helical" evidence="1">
    <location>
        <begin position="12"/>
        <end position="36"/>
    </location>
</feature>
<name>A0ABW1VWY7_9GAMM</name>
<proteinExistence type="predicted"/>
<gene>
    <name evidence="2" type="ORF">ACFP9W_07875</name>
</gene>
<accession>A0ABW1VWY7</accession>
<organism evidence="2 3">
    <name type="scientific">Tatumella terrea</name>
    <dbReference type="NCBI Taxonomy" id="419007"/>
    <lineage>
        <taxon>Bacteria</taxon>
        <taxon>Pseudomonadati</taxon>
        <taxon>Pseudomonadota</taxon>
        <taxon>Gammaproteobacteria</taxon>
        <taxon>Enterobacterales</taxon>
        <taxon>Erwiniaceae</taxon>
        <taxon>Tatumella</taxon>
    </lineage>
</organism>
<evidence type="ECO:0000313" key="2">
    <source>
        <dbReference type="EMBL" id="MFC6378005.1"/>
    </source>
</evidence>
<sequence>MMNVIKRVLSRIFRSLISYYGPAALTIIFALVQGVFFPGSPIWLVPLFFVFVMVVVSIYEIVRLKR</sequence>